<protein>
    <submittedName>
        <fullName evidence="2">NAD-P-binding protein</fullName>
    </submittedName>
</protein>
<dbReference type="InterPro" id="IPR036291">
    <property type="entry name" value="NAD(P)-bd_dom_sf"/>
</dbReference>
<keyword evidence="3" id="KW-1185">Reference proteome</keyword>
<organism evidence="2 3">
    <name type="scientific">Lentinula aff. detonsa</name>
    <dbReference type="NCBI Taxonomy" id="2804958"/>
    <lineage>
        <taxon>Eukaryota</taxon>
        <taxon>Fungi</taxon>
        <taxon>Dikarya</taxon>
        <taxon>Basidiomycota</taxon>
        <taxon>Agaricomycotina</taxon>
        <taxon>Agaricomycetes</taxon>
        <taxon>Agaricomycetidae</taxon>
        <taxon>Agaricales</taxon>
        <taxon>Marasmiineae</taxon>
        <taxon>Omphalotaceae</taxon>
        <taxon>Lentinula</taxon>
    </lineage>
</organism>
<reference evidence="2" key="1">
    <citation type="submission" date="2022-08" db="EMBL/GenBank/DDBJ databases">
        <authorList>
            <consortium name="DOE Joint Genome Institute"/>
            <person name="Min B."/>
            <person name="Riley R."/>
            <person name="Sierra-Patev S."/>
            <person name="Naranjo-Ortiz M."/>
            <person name="Looney B."/>
            <person name="Konkel Z."/>
            <person name="Slot J.C."/>
            <person name="Sakamoto Y."/>
            <person name="Steenwyk J.L."/>
            <person name="Rokas A."/>
            <person name="Carro J."/>
            <person name="Camarero S."/>
            <person name="Ferreira P."/>
            <person name="Molpeceres G."/>
            <person name="Ruiz-Duenas F.J."/>
            <person name="Serrano A."/>
            <person name="Henrissat B."/>
            <person name="Drula E."/>
            <person name="Hughes K.W."/>
            <person name="Mata J.L."/>
            <person name="Ishikawa N.K."/>
            <person name="Vargas-Isla R."/>
            <person name="Ushijima S."/>
            <person name="Smith C.A."/>
            <person name="Ahrendt S."/>
            <person name="Andreopoulos W."/>
            <person name="He G."/>
            <person name="Labutti K."/>
            <person name="Lipzen A."/>
            <person name="Ng V."/>
            <person name="Sandor L."/>
            <person name="Barry K."/>
            <person name="Martinez A.T."/>
            <person name="Xiao Y."/>
            <person name="Gibbons J.G."/>
            <person name="Terashima K."/>
            <person name="Hibbett D.S."/>
            <person name="Grigoriev I.V."/>
        </authorList>
    </citation>
    <scope>NUCLEOTIDE SEQUENCE</scope>
    <source>
        <strain evidence="2">TFB10291</strain>
    </source>
</reference>
<dbReference type="SUPFAM" id="SSF51735">
    <property type="entry name" value="NAD(P)-binding Rossmann-fold domains"/>
    <property type="match status" value="1"/>
</dbReference>
<gene>
    <name evidence="2" type="ORF">GGU10DRAFT_309155</name>
</gene>
<evidence type="ECO:0000259" key="1">
    <source>
        <dbReference type="Pfam" id="PF05368"/>
    </source>
</evidence>
<dbReference type="Gene3D" id="3.40.50.720">
    <property type="entry name" value="NAD(P)-binding Rossmann-like Domain"/>
    <property type="match status" value="1"/>
</dbReference>
<dbReference type="InterPro" id="IPR051783">
    <property type="entry name" value="NAD(P)-dependent_oxidoreduct"/>
</dbReference>
<evidence type="ECO:0000313" key="2">
    <source>
        <dbReference type="EMBL" id="KAJ3787363.1"/>
    </source>
</evidence>
<dbReference type="InterPro" id="IPR008030">
    <property type="entry name" value="NmrA-like"/>
</dbReference>
<proteinExistence type="predicted"/>
<dbReference type="GO" id="GO:0004029">
    <property type="term" value="F:aldehyde dehydrogenase (NAD+) activity"/>
    <property type="evidence" value="ECO:0007669"/>
    <property type="project" value="TreeGrafter"/>
</dbReference>
<dbReference type="EMBL" id="MU793293">
    <property type="protein sequence ID" value="KAJ3787363.1"/>
    <property type="molecule type" value="Genomic_DNA"/>
</dbReference>
<accession>A0AA38KFX0</accession>
<dbReference type="PANTHER" id="PTHR48079">
    <property type="entry name" value="PROTEIN YEEZ"/>
    <property type="match status" value="1"/>
</dbReference>
<evidence type="ECO:0000313" key="3">
    <source>
        <dbReference type="Proteomes" id="UP001163798"/>
    </source>
</evidence>
<feature type="domain" description="NmrA-like" evidence="1">
    <location>
        <begin position="6"/>
        <end position="82"/>
    </location>
</feature>
<dbReference type="PANTHER" id="PTHR48079:SF6">
    <property type="entry name" value="NAD(P)-BINDING DOMAIN-CONTAINING PROTEIN-RELATED"/>
    <property type="match status" value="1"/>
</dbReference>
<dbReference type="AlphaFoldDB" id="A0AA38KFX0"/>
<sequence>MTKVPLLLTGATGYIGGTVLTRFLQRPDASSFDIRLLVRSDEKAKAIQDLKLPVTVVIGSHTNAELMEQLASQVDVVIATADCDSVEAAQSTLKGLKKRHEMTGKKPIFIHTSGTGVYADLVNGKHADSEVFDDTNPKQIESLPPTAPHRPVDLTIVAGDAEGYLHSYIILPSTVWGTATGPLFDAKISNSHSIQIPYAARAALARGQGGMLTEGKNVWPIVEIHELGDLYSLVYDAIQNKHPMAGHGREGFYNAGHEEYSMRQLATSISEVLVQVKRGTNPEPSSFTPEEREKYFGVCRFGPFFGSNSRCLSVRSKAIGWSPKKGLKEMLASVQYEIEALIAKGL</sequence>
<comment type="caution">
    <text evidence="2">The sequence shown here is derived from an EMBL/GenBank/DDBJ whole genome shotgun (WGS) entry which is preliminary data.</text>
</comment>
<dbReference type="Proteomes" id="UP001163798">
    <property type="component" value="Unassembled WGS sequence"/>
</dbReference>
<name>A0AA38KFX0_9AGAR</name>
<dbReference type="GO" id="GO:0005737">
    <property type="term" value="C:cytoplasm"/>
    <property type="evidence" value="ECO:0007669"/>
    <property type="project" value="TreeGrafter"/>
</dbReference>
<dbReference type="Pfam" id="PF05368">
    <property type="entry name" value="NmrA"/>
    <property type="match status" value="1"/>
</dbReference>